<reference evidence="1" key="1">
    <citation type="submission" date="2009-10" db="EMBL/GenBank/DDBJ databases">
        <authorList>
            <person name="Weinstock G."/>
            <person name="Sodergren E."/>
            <person name="Clifton S."/>
            <person name="Fulton L."/>
            <person name="Fulton B."/>
            <person name="Courtney L."/>
            <person name="Fronick C."/>
            <person name="Harrison M."/>
            <person name="Strong C."/>
            <person name="Farmer C."/>
            <person name="Delahaunty K."/>
            <person name="Markovic C."/>
            <person name="Hall O."/>
            <person name="Minx P."/>
            <person name="Tomlinson C."/>
            <person name="Mitreva M."/>
            <person name="Nelson J."/>
            <person name="Hou S."/>
            <person name="Wollam A."/>
            <person name="Pepin K.H."/>
            <person name="Johnson M."/>
            <person name="Bhonagiri V."/>
            <person name="Nash W.E."/>
            <person name="Warren W."/>
            <person name="Chinwalla A."/>
            <person name="Mardis E.R."/>
            <person name="Wilson R.K."/>
        </authorList>
    </citation>
    <scope>NUCLEOTIDE SEQUENCE [LARGE SCALE GENOMIC DNA]</scope>
    <source>
        <strain evidence="1">ATCC 700122</strain>
    </source>
</reference>
<dbReference type="AlphaFoldDB" id="D0WIX1"/>
<dbReference type="Gene3D" id="1.10.10.60">
    <property type="entry name" value="Homeodomain-like"/>
    <property type="match status" value="1"/>
</dbReference>
<keyword evidence="2" id="KW-1185">Reference proteome</keyword>
<evidence type="ECO:0000313" key="1">
    <source>
        <dbReference type="EMBL" id="EEZ60319.1"/>
    </source>
</evidence>
<gene>
    <name evidence="1" type="ORF">HMPREF0762_01796</name>
</gene>
<evidence type="ECO:0000313" key="2">
    <source>
        <dbReference type="Proteomes" id="UP000006001"/>
    </source>
</evidence>
<dbReference type="STRING" id="649764.HMPREF0762_01796"/>
<proteinExistence type="predicted"/>
<dbReference type="Proteomes" id="UP000006001">
    <property type="component" value="Unassembled WGS sequence"/>
</dbReference>
<dbReference type="EMBL" id="ACUX02000019">
    <property type="protein sequence ID" value="EEZ60319.1"/>
    <property type="molecule type" value="Genomic_DNA"/>
</dbReference>
<organism evidence="1 2">
    <name type="scientific">Slackia exigua (strain ATCC 700122 / DSM 15923 / CIP 105133 / JCM 11022 / KCTC 5966 / S-7)</name>
    <dbReference type="NCBI Taxonomy" id="649764"/>
    <lineage>
        <taxon>Bacteria</taxon>
        <taxon>Bacillati</taxon>
        <taxon>Actinomycetota</taxon>
        <taxon>Coriobacteriia</taxon>
        <taxon>Eggerthellales</taxon>
        <taxon>Eggerthellaceae</taxon>
        <taxon>Slackia</taxon>
    </lineage>
</organism>
<dbReference type="HOGENOM" id="CLU_1703074_0_0_11"/>
<protein>
    <recommendedName>
        <fullName evidence="3">Transposase</fullName>
    </recommendedName>
</protein>
<accession>D0WIX1</accession>
<name>D0WIX1_SLAES</name>
<sequence length="154" mass="17418">MRKHERRLSVYSEEFRAKALKVLEECSGSCIKAARRLGIVGSKTLQRWKNDLAEPPRKKHRHPSAVRKQSIAKFLEGGVAVSAIAREYGVSVTAVRNIRSESRPKGARTSWIRKNGSKLPRWIPQACPMTWKCLRKDAPGRNPATRSSLKSSER</sequence>
<evidence type="ECO:0008006" key="3">
    <source>
        <dbReference type="Google" id="ProtNLM"/>
    </source>
</evidence>
<comment type="caution">
    <text evidence="1">The sequence shown here is derived from an EMBL/GenBank/DDBJ whole genome shotgun (WGS) entry which is preliminary data.</text>
</comment>